<comment type="subunit">
    <text evidence="1">Homodimer.</text>
</comment>
<evidence type="ECO:0000256" key="3">
    <source>
        <dbReference type="ARBA" id="ARBA00023239"/>
    </source>
</evidence>
<dbReference type="EC" id="4.3.2.3" evidence="5"/>
<organism evidence="5">
    <name type="scientific">hydrothermal vent metagenome</name>
    <dbReference type="NCBI Taxonomy" id="652676"/>
    <lineage>
        <taxon>unclassified sequences</taxon>
        <taxon>metagenomes</taxon>
        <taxon>ecological metagenomes</taxon>
    </lineage>
</organism>
<dbReference type="InterPro" id="IPR024060">
    <property type="entry name" value="Ureidoglycolate_lyase_dom_sf"/>
</dbReference>
<dbReference type="PANTHER" id="PTHR21221">
    <property type="entry name" value="UREIDOGLYCOLATE HYDROLASE"/>
    <property type="match status" value="1"/>
</dbReference>
<gene>
    <name evidence="5" type="ORF">MNBD_ALPHA02-2380</name>
</gene>
<comment type="catalytic activity">
    <reaction evidence="4">
        <text>(S)-ureidoglycolate = urea + glyoxylate</text>
        <dbReference type="Rhea" id="RHEA:11304"/>
        <dbReference type="ChEBI" id="CHEBI:16199"/>
        <dbReference type="ChEBI" id="CHEBI:36655"/>
        <dbReference type="ChEBI" id="CHEBI:57296"/>
        <dbReference type="EC" id="4.3.2.3"/>
    </reaction>
</comment>
<dbReference type="EMBL" id="UOED01000107">
    <property type="protein sequence ID" value="VAV96255.1"/>
    <property type="molecule type" value="Genomic_DNA"/>
</dbReference>
<dbReference type="AlphaFoldDB" id="A0A3B0SN11"/>
<evidence type="ECO:0000256" key="4">
    <source>
        <dbReference type="ARBA" id="ARBA00047684"/>
    </source>
</evidence>
<dbReference type="GO" id="GO:0050385">
    <property type="term" value="F:ureidoglycolate lyase activity"/>
    <property type="evidence" value="ECO:0007669"/>
    <property type="project" value="UniProtKB-EC"/>
</dbReference>
<accession>A0A3B0SN11</accession>
<proteinExistence type="predicted"/>
<dbReference type="InterPro" id="IPR011051">
    <property type="entry name" value="RmlC_Cupin_sf"/>
</dbReference>
<reference evidence="5" key="1">
    <citation type="submission" date="2018-06" db="EMBL/GenBank/DDBJ databases">
        <authorList>
            <person name="Zhirakovskaya E."/>
        </authorList>
    </citation>
    <scope>NUCLEOTIDE SEQUENCE</scope>
</reference>
<dbReference type="Pfam" id="PF04115">
    <property type="entry name" value="Ureidogly_lyase"/>
    <property type="match status" value="1"/>
</dbReference>
<dbReference type="SUPFAM" id="SSF51182">
    <property type="entry name" value="RmlC-like cupins"/>
    <property type="match status" value="1"/>
</dbReference>
<evidence type="ECO:0000256" key="1">
    <source>
        <dbReference type="ARBA" id="ARBA00011738"/>
    </source>
</evidence>
<dbReference type="InterPro" id="IPR007247">
    <property type="entry name" value="Ureidogly_lyase"/>
</dbReference>
<evidence type="ECO:0000256" key="2">
    <source>
        <dbReference type="ARBA" id="ARBA00022631"/>
    </source>
</evidence>
<name>A0A3B0SN11_9ZZZZ</name>
<protein>
    <submittedName>
        <fullName evidence="5">Ureidoglycolate lyase</fullName>
        <ecNumber evidence="5">4.3.2.3</ecNumber>
    </submittedName>
</protein>
<keyword evidence="2" id="KW-0659">Purine metabolism</keyword>
<dbReference type="InterPro" id="IPR047233">
    <property type="entry name" value="UAH_cupin"/>
</dbReference>
<dbReference type="PANTHER" id="PTHR21221:SF1">
    <property type="entry name" value="UREIDOGLYCOLATE LYASE"/>
    <property type="match status" value="1"/>
</dbReference>
<dbReference type="Gene3D" id="2.60.120.480">
    <property type="entry name" value="Ureidoglycolate hydrolase"/>
    <property type="match status" value="1"/>
</dbReference>
<keyword evidence="3 5" id="KW-0456">Lyase</keyword>
<dbReference type="GO" id="GO:0004848">
    <property type="term" value="F:ureidoglycolate hydrolase activity"/>
    <property type="evidence" value="ECO:0007669"/>
    <property type="project" value="InterPro"/>
</dbReference>
<dbReference type="GO" id="GO:0000256">
    <property type="term" value="P:allantoin catabolic process"/>
    <property type="evidence" value="ECO:0007669"/>
    <property type="project" value="InterPro"/>
</dbReference>
<sequence>MRQLIPEPLTAAAFAPYGDVVDASSERAQRLINEGHTTRFHDLADVTAAGRLTVNIFRSEARDLPVTLHQMECHPKACQMFMPLSGHPYLVVVAPKGDFDGGNIRVFLARPDQGVNYHAGTWHHYSLALKGQSDFLVLDYADMEDNCDIAILSSPIEIIL</sequence>
<dbReference type="PIRSF" id="PIRSF017306">
    <property type="entry name" value="Ureidogly_hydro"/>
    <property type="match status" value="1"/>
</dbReference>
<evidence type="ECO:0000313" key="5">
    <source>
        <dbReference type="EMBL" id="VAV96255.1"/>
    </source>
</evidence>
<dbReference type="CDD" id="cd20298">
    <property type="entry name" value="cupin_UAH"/>
    <property type="match status" value="1"/>
</dbReference>
<dbReference type="GO" id="GO:0006144">
    <property type="term" value="P:purine nucleobase metabolic process"/>
    <property type="evidence" value="ECO:0007669"/>
    <property type="project" value="UniProtKB-KW"/>
</dbReference>